<dbReference type="AlphaFoldDB" id="A0RU39"/>
<keyword evidence="6" id="KW-0663">Pyridoxal phosphate</keyword>
<dbReference type="InterPro" id="IPR015421">
    <property type="entry name" value="PyrdxlP-dep_Trfase_major"/>
</dbReference>
<name>A0RU39_CENSY</name>
<evidence type="ECO:0000313" key="9">
    <source>
        <dbReference type="EMBL" id="ABK76856.1"/>
    </source>
</evidence>
<evidence type="ECO:0000256" key="3">
    <source>
        <dbReference type="ARBA" id="ARBA00011738"/>
    </source>
</evidence>
<dbReference type="InterPro" id="IPR050596">
    <property type="entry name" value="AspAT/PAT-like"/>
</dbReference>
<dbReference type="GO" id="GO:0006520">
    <property type="term" value="P:amino acid metabolic process"/>
    <property type="evidence" value="ECO:0007669"/>
    <property type="project" value="InterPro"/>
</dbReference>
<dbReference type="GO" id="GO:0046417">
    <property type="term" value="P:chorismate metabolic process"/>
    <property type="evidence" value="ECO:0007669"/>
    <property type="project" value="InterPro"/>
</dbReference>
<dbReference type="SMART" id="SM00830">
    <property type="entry name" value="CM_2"/>
    <property type="match status" value="1"/>
</dbReference>
<dbReference type="CDD" id="cd00609">
    <property type="entry name" value="AAT_like"/>
    <property type="match status" value="1"/>
</dbReference>
<dbReference type="KEGG" id="csy:CENSYa_0213"/>
<dbReference type="PROSITE" id="PS51168">
    <property type="entry name" value="CHORISMATE_MUT_2"/>
    <property type="match status" value="1"/>
</dbReference>
<evidence type="ECO:0000256" key="5">
    <source>
        <dbReference type="ARBA" id="ARBA00022679"/>
    </source>
</evidence>
<accession>A0RU39</accession>
<dbReference type="PANTHER" id="PTHR46383:SF1">
    <property type="entry name" value="ASPARTATE AMINOTRANSFERASE"/>
    <property type="match status" value="1"/>
</dbReference>
<protein>
    <recommendedName>
        <fullName evidence="7">Aminotransferase</fullName>
        <ecNumber evidence="7">2.6.1.-</ecNumber>
    </recommendedName>
</protein>
<dbReference type="InterPro" id="IPR015424">
    <property type="entry name" value="PyrdxlP-dep_Trfase"/>
</dbReference>
<dbReference type="Pfam" id="PF01817">
    <property type="entry name" value="CM_2"/>
    <property type="match status" value="1"/>
</dbReference>
<evidence type="ECO:0000256" key="4">
    <source>
        <dbReference type="ARBA" id="ARBA00022576"/>
    </source>
</evidence>
<dbReference type="SUPFAM" id="SSF48600">
    <property type="entry name" value="Chorismate mutase II"/>
    <property type="match status" value="1"/>
</dbReference>
<evidence type="ECO:0000256" key="6">
    <source>
        <dbReference type="ARBA" id="ARBA00022898"/>
    </source>
</evidence>
<dbReference type="STRING" id="414004.CENSYa_0213"/>
<comment type="similarity">
    <text evidence="2 7">Belongs to the class-I pyridoxal-phosphate-dependent aminotransferase family.</text>
</comment>
<dbReference type="Gene3D" id="3.90.1150.10">
    <property type="entry name" value="Aspartate Aminotransferase, domain 1"/>
    <property type="match status" value="1"/>
</dbReference>
<organism evidence="9 10">
    <name type="scientific">Cenarchaeum symbiosum (strain A)</name>
    <dbReference type="NCBI Taxonomy" id="414004"/>
    <lineage>
        <taxon>Archaea</taxon>
        <taxon>Nitrososphaerota</taxon>
        <taxon>Candidatus Cenarchaeales</taxon>
        <taxon>Candidatus Cenarchaeaceae</taxon>
        <taxon>Candidatus Cenarchaeum</taxon>
    </lineage>
</organism>
<dbReference type="PROSITE" id="PS00105">
    <property type="entry name" value="AA_TRANSFER_CLASS_1"/>
    <property type="match status" value="1"/>
</dbReference>
<sequence>MPDIEDLRNRMDDVTLLMERLLKERIEISRKIGRMKMDAGLDVTDGRREAALRTKVAEFCDLEGLDTAAAARLLAFLLEESVHLQAEDRPSHLSIFLKAKKLEEQGRRIIHMEVGDPDFGPPKGVEHALAEACRMGQTGYGPPAGEPVLRAALAHHARRFGPVPGPENVIVSPGARFAIFSAMSHLLGPGDGVIVVGPAWPAYSACADHVGAKVSVVDTRMEDNWDPKIAEIEAAMDRSAKMMVINYPNNPTGRVPPKGTMDGIMGLARERGLYVLSDEIYSSYSTPEWASVLEYGYERAIAVQSFSKSHAMTGFRVGYAVADPGVIRGMARIHALCLTSVPGPIQHAALRALDYDVSEWPGTVRKRLEMMSDEAESMGLEFVRPDGAMYLFVKTGTDGSALADTLLEQGLAVAPGEGFGKYKDFIRLSACADEGRLAEGMRILRGALG</sequence>
<dbReference type="Pfam" id="PF00155">
    <property type="entry name" value="Aminotran_1_2"/>
    <property type="match status" value="1"/>
</dbReference>
<dbReference type="InterPro" id="IPR036263">
    <property type="entry name" value="Chorismate_II_sf"/>
</dbReference>
<dbReference type="Proteomes" id="UP000000758">
    <property type="component" value="Chromosome"/>
</dbReference>
<dbReference type="EnsemblBacteria" id="ABK76856">
    <property type="protein sequence ID" value="ABK76856"/>
    <property type="gene ID" value="CENSYa_0213"/>
</dbReference>
<reference evidence="9 10" key="1">
    <citation type="journal article" date="2006" name="Proc. Natl. Acad. Sci. U.S.A.">
        <title>Genomic analysis of the uncultivated marine crenarchaeote Cenarchaeum symbiosum.</title>
        <authorList>
            <person name="Hallam S.J."/>
            <person name="Konstantinidis K.T."/>
            <person name="Putnam N."/>
            <person name="Schleper C."/>
            <person name="Watanabe Y."/>
            <person name="Sugahara J."/>
            <person name="Preston C."/>
            <person name="de la Torre J."/>
            <person name="Richardson P.M."/>
            <person name="DeLong E.F."/>
        </authorList>
    </citation>
    <scope>NUCLEOTIDE SEQUENCE [LARGE SCALE GENOMIC DNA]</scope>
    <source>
        <strain evidence="10">A</strain>
    </source>
</reference>
<proteinExistence type="inferred from homology"/>
<dbReference type="InterPro" id="IPR015422">
    <property type="entry name" value="PyrdxlP-dep_Trfase_small"/>
</dbReference>
<keyword evidence="4 7" id="KW-0032">Aminotransferase</keyword>
<dbReference type="GO" id="GO:0030170">
    <property type="term" value="F:pyridoxal phosphate binding"/>
    <property type="evidence" value="ECO:0007669"/>
    <property type="project" value="InterPro"/>
</dbReference>
<gene>
    <name evidence="9" type="ordered locus">CENSYa_0213</name>
</gene>
<evidence type="ECO:0000256" key="1">
    <source>
        <dbReference type="ARBA" id="ARBA00001933"/>
    </source>
</evidence>
<dbReference type="InterPro" id="IPR004839">
    <property type="entry name" value="Aminotransferase_I/II_large"/>
</dbReference>
<dbReference type="HOGENOM" id="CLU_017584_4_3_2"/>
<dbReference type="Gene3D" id="1.20.59.10">
    <property type="entry name" value="Chorismate mutase"/>
    <property type="match status" value="1"/>
</dbReference>
<evidence type="ECO:0000259" key="8">
    <source>
        <dbReference type="PROSITE" id="PS51168"/>
    </source>
</evidence>
<evidence type="ECO:0000313" key="10">
    <source>
        <dbReference type="Proteomes" id="UP000000758"/>
    </source>
</evidence>
<dbReference type="InterPro" id="IPR036979">
    <property type="entry name" value="CM_dom_sf"/>
</dbReference>
<dbReference type="GO" id="GO:0008483">
    <property type="term" value="F:transaminase activity"/>
    <property type="evidence" value="ECO:0007669"/>
    <property type="project" value="UniProtKB-KW"/>
</dbReference>
<dbReference type="EMBL" id="DP000238">
    <property type="protein sequence ID" value="ABK76856.1"/>
    <property type="molecule type" value="Genomic_DNA"/>
</dbReference>
<evidence type="ECO:0000256" key="7">
    <source>
        <dbReference type="RuleBase" id="RU000481"/>
    </source>
</evidence>
<dbReference type="Gene3D" id="3.40.640.10">
    <property type="entry name" value="Type I PLP-dependent aspartate aminotransferase-like (Major domain)"/>
    <property type="match status" value="1"/>
</dbReference>
<dbReference type="InterPro" id="IPR004838">
    <property type="entry name" value="NHTrfase_class1_PyrdxlP-BS"/>
</dbReference>
<keyword evidence="10" id="KW-1185">Reference proteome</keyword>
<keyword evidence="5 7" id="KW-0808">Transferase</keyword>
<dbReference type="EC" id="2.6.1.-" evidence="7"/>
<dbReference type="SUPFAM" id="SSF53383">
    <property type="entry name" value="PLP-dependent transferases"/>
    <property type="match status" value="1"/>
</dbReference>
<evidence type="ECO:0000256" key="2">
    <source>
        <dbReference type="ARBA" id="ARBA00007441"/>
    </source>
</evidence>
<comment type="subunit">
    <text evidence="3">Homodimer.</text>
</comment>
<dbReference type="InterPro" id="IPR002701">
    <property type="entry name" value="CM_II_prokaryot"/>
</dbReference>
<comment type="cofactor">
    <cofactor evidence="1 7">
        <name>pyridoxal 5'-phosphate</name>
        <dbReference type="ChEBI" id="CHEBI:597326"/>
    </cofactor>
</comment>
<feature type="domain" description="Chorismate mutase" evidence="8">
    <location>
        <begin position="1"/>
        <end position="89"/>
    </location>
</feature>
<dbReference type="PANTHER" id="PTHR46383">
    <property type="entry name" value="ASPARTATE AMINOTRANSFERASE"/>
    <property type="match status" value="1"/>
</dbReference>
<dbReference type="GO" id="GO:0004106">
    <property type="term" value="F:chorismate mutase activity"/>
    <property type="evidence" value="ECO:0007669"/>
    <property type="project" value="InterPro"/>
</dbReference>